<dbReference type="OrthoDB" id="1063785at2759"/>
<dbReference type="Gene3D" id="6.20.40.10">
    <property type="match status" value="1"/>
</dbReference>
<dbReference type="EMBL" id="PKPP01013715">
    <property type="protein sequence ID" value="PWA40553.1"/>
    <property type="molecule type" value="Genomic_DNA"/>
</dbReference>
<protein>
    <submittedName>
        <fullName evidence="4">Serpin-ZX</fullName>
    </submittedName>
</protein>
<dbReference type="InterPro" id="IPR042178">
    <property type="entry name" value="Serpin_sf_1"/>
</dbReference>
<dbReference type="Gene3D" id="2.30.39.10">
    <property type="entry name" value="Alpha-1-antitrypsin, domain 1"/>
    <property type="match status" value="1"/>
</dbReference>
<sequence length="274" mass="30578">MGLYCDSDSVCTLIYSLGQNQGGRVVEVKKEVDAWIEKQTSGLIKGIIPAFQVDGLTRLILANAVYFKGAWKVKFDPSRTKDSDFHLLNGEKVKVPFMTSLDKQLVGKYDGFKVLGLPYSQGEDKRRFSMYMFLPNEKEGIPSLIEKLGSESSFLERHIPREQVKVGRFFIPKFDISFGFDASEVLKELGLVLPFTPGCITEMVEQGLKASSMHHKAILTVNEEGTEAAAATARLFEDSIPVNFVADHPFLFVIREDVSGEVMFMGQVVNPSIH</sequence>
<keyword evidence="5" id="KW-1185">Reference proteome</keyword>
<dbReference type="Proteomes" id="UP000245207">
    <property type="component" value="Unassembled WGS sequence"/>
</dbReference>
<dbReference type="AlphaFoldDB" id="A0A2U1KUZ5"/>
<dbReference type="PROSITE" id="PS00284">
    <property type="entry name" value="SERPIN"/>
    <property type="match status" value="1"/>
</dbReference>
<dbReference type="Gene3D" id="3.30.497.10">
    <property type="entry name" value="Antithrombin, subunit I, domain 2"/>
    <property type="match status" value="1"/>
</dbReference>
<dbReference type="GO" id="GO:0004867">
    <property type="term" value="F:serine-type endopeptidase inhibitor activity"/>
    <property type="evidence" value="ECO:0007669"/>
    <property type="project" value="InterPro"/>
</dbReference>
<dbReference type="SUPFAM" id="SSF56574">
    <property type="entry name" value="Serpins"/>
    <property type="match status" value="1"/>
</dbReference>
<evidence type="ECO:0000313" key="4">
    <source>
        <dbReference type="EMBL" id="PWA40553.1"/>
    </source>
</evidence>
<proteinExistence type="inferred from homology"/>
<dbReference type="InterPro" id="IPR023796">
    <property type="entry name" value="Serpin_dom"/>
</dbReference>
<dbReference type="Gene3D" id="2.10.310.10">
    <property type="entry name" value="Serpins superfamily"/>
    <property type="match status" value="1"/>
</dbReference>
<dbReference type="SMART" id="SM00093">
    <property type="entry name" value="SERPIN"/>
    <property type="match status" value="1"/>
</dbReference>
<evidence type="ECO:0000256" key="1">
    <source>
        <dbReference type="ARBA" id="ARBA00009500"/>
    </source>
</evidence>
<comment type="similarity">
    <text evidence="1 2">Belongs to the serpin family.</text>
</comment>
<dbReference type="PANTHER" id="PTHR11461">
    <property type="entry name" value="SERINE PROTEASE INHIBITOR, SERPIN"/>
    <property type="match status" value="1"/>
</dbReference>
<dbReference type="GO" id="GO:0005615">
    <property type="term" value="C:extracellular space"/>
    <property type="evidence" value="ECO:0007669"/>
    <property type="project" value="InterPro"/>
</dbReference>
<reference evidence="4 5" key="1">
    <citation type="journal article" date="2018" name="Mol. Plant">
        <title>The genome of Artemisia annua provides insight into the evolution of Asteraceae family and artemisinin biosynthesis.</title>
        <authorList>
            <person name="Shen Q."/>
            <person name="Zhang L."/>
            <person name="Liao Z."/>
            <person name="Wang S."/>
            <person name="Yan T."/>
            <person name="Shi P."/>
            <person name="Liu M."/>
            <person name="Fu X."/>
            <person name="Pan Q."/>
            <person name="Wang Y."/>
            <person name="Lv Z."/>
            <person name="Lu X."/>
            <person name="Zhang F."/>
            <person name="Jiang W."/>
            <person name="Ma Y."/>
            <person name="Chen M."/>
            <person name="Hao X."/>
            <person name="Li L."/>
            <person name="Tang Y."/>
            <person name="Lv G."/>
            <person name="Zhou Y."/>
            <person name="Sun X."/>
            <person name="Brodelius P.E."/>
            <person name="Rose J.K.C."/>
            <person name="Tang K."/>
        </authorList>
    </citation>
    <scope>NUCLEOTIDE SEQUENCE [LARGE SCALE GENOMIC DNA]</scope>
    <source>
        <strain evidence="5">cv. Huhao1</strain>
        <tissue evidence="4">Leaf</tissue>
    </source>
</reference>
<dbReference type="InterPro" id="IPR023795">
    <property type="entry name" value="Serpin_CS"/>
</dbReference>
<dbReference type="PANTHER" id="PTHR11461:SF211">
    <property type="entry name" value="GH10112P-RELATED"/>
    <property type="match status" value="1"/>
</dbReference>
<evidence type="ECO:0000313" key="5">
    <source>
        <dbReference type="Proteomes" id="UP000245207"/>
    </source>
</evidence>
<dbReference type="InterPro" id="IPR000215">
    <property type="entry name" value="Serpin_fam"/>
</dbReference>
<feature type="domain" description="Serpin" evidence="3">
    <location>
        <begin position="1"/>
        <end position="271"/>
    </location>
</feature>
<dbReference type="STRING" id="35608.A0A2U1KUZ5"/>
<evidence type="ECO:0000259" key="3">
    <source>
        <dbReference type="SMART" id="SM00093"/>
    </source>
</evidence>
<dbReference type="Pfam" id="PF00079">
    <property type="entry name" value="Serpin"/>
    <property type="match status" value="1"/>
</dbReference>
<dbReference type="InterPro" id="IPR036186">
    <property type="entry name" value="Serpin_sf"/>
</dbReference>
<evidence type="ECO:0000256" key="2">
    <source>
        <dbReference type="RuleBase" id="RU000411"/>
    </source>
</evidence>
<name>A0A2U1KUZ5_ARTAN</name>
<organism evidence="4 5">
    <name type="scientific">Artemisia annua</name>
    <name type="common">Sweet wormwood</name>
    <dbReference type="NCBI Taxonomy" id="35608"/>
    <lineage>
        <taxon>Eukaryota</taxon>
        <taxon>Viridiplantae</taxon>
        <taxon>Streptophyta</taxon>
        <taxon>Embryophyta</taxon>
        <taxon>Tracheophyta</taxon>
        <taxon>Spermatophyta</taxon>
        <taxon>Magnoliopsida</taxon>
        <taxon>eudicotyledons</taxon>
        <taxon>Gunneridae</taxon>
        <taxon>Pentapetalae</taxon>
        <taxon>asterids</taxon>
        <taxon>campanulids</taxon>
        <taxon>Asterales</taxon>
        <taxon>Asteraceae</taxon>
        <taxon>Asteroideae</taxon>
        <taxon>Anthemideae</taxon>
        <taxon>Artemisiinae</taxon>
        <taxon>Artemisia</taxon>
    </lineage>
</organism>
<comment type="caution">
    <text evidence="4">The sequence shown here is derived from an EMBL/GenBank/DDBJ whole genome shotgun (WGS) entry which is preliminary data.</text>
</comment>
<gene>
    <name evidence="4" type="ORF">CTI12_AA559370</name>
</gene>
<accession>A0A2U1KUZ5</accession>
<dbReference type="InterPro" id="IPR042185">
    <property type="entry name" value="Serpin_sf_2"/>
</dbReference>